<dbReference type="PANTHER" id="PTHR10133">
    <property type="entry name" value="DNA POLYMERASE I"/>
    <property type="match status" value="1"/>
</dbReference>
<dbReference type="GO" id="GO:0003677">
    <property type="term" value="F:DNA binding"/>
    <property type="evidence" value="ECO:0007669"/>
    <property type="project" value="InterPro"/>
</dbReference>
<dbReference type="Gene3D" id="1.10.150.20">
    <property type="entry name" value="5' to 3' exonuclease, C-terminal subdomain"/>
    <property type="match status" value="1"/>
</dbReference>
<organism evidence="3 4">
    <name type="scientific">Eptatretus burgeri</name>
    <name type="common">Inshore hagfish</name>
    <dbReference type="NCBI Taxonomy" id="7764"/>
    <lineage>
        <taxon>Eukaryota</taxon>
        <taxon>Metazoa</taxon>
        <taxon>Chordata</taxon>
        <taxon>Craniata</taxon>
        <taxon>Vertebrata</taxon>
        <taxon>Cyclostomata</taxon>
        <taxon>Myxini</taxon>
        <taxon>Myxiniformes</taxon>
        <taxon>Myxinidae</taxon>
        <taxon>Eptatretinae</taxon>
        <taxon>Eptatretus</taxon>
    </lineage>
</organism>
<reference evidence="3" key="2">
    <citation type="submission" date="2025-09" db="UniProtKB">
        <authorList>
            <consortium name="Ensembl"/>
        </authorList>
    </citation>
    <scope>IDENTIFICATION</scope>
</reference>
<dbReference type="GO" id="GO:0003887">
    <property type="term" value="F:DNA-directed DNA polymerase activity"/>
    <property type="evidence" value="ECO:0007669"/>
    <property type="project" value="InterPro"/>
</dbReference>
<dbReference type="FunFam" id="1.10.150.20:FF:000002">
    <property type="entry name" value="DNA polymerase I"/>
    <property type="match status" value="1"/>
</dbReference>
<evidence type="ECO:0000259" key="2">
    <source>
        <dbReference type="SMART" id="SM00482"/>
    </source>
</evidence>
<reference evidence="3" key="1">
    <citation type="submission" date="2025-08" db="UniProtKB">
        <authorList>
            <consortium name="Ensembl"/>
        </authorList>
    </citation>
    <scope>IDENTIFICATION</scope>
</reference>
<accession>A0A8C4N1U9</accession>
<evidence type="ECO:0000313" key="4">
    <source>
        <dbReference type="Proteomes" id="UP000694388"/>
    </source>
</evidence>
<dbReference type="PRINTS" id="PR00868">
    <property type="entry name" value="DNAPOLI"/>
</dbReference>
<dbReference type="GO" id="GO:0006261">
    <property type="term" value="P:DNA-templated DNA replication"/>
    <property type="evidence" value="ECO:0007669"/>
    <property type="project" value="InterPro"/>
</dbReference>
<name>A0A8C4N1U9_EPTBU</name>
<evidence type="ECO:0000313" key="3">
    <source>
        <dbReference type="Ensembl" id="ENSEBUP00000000153.1"/>
    </source>
</evidence>
<proteinExistence type="predicted"/>
<dbReference type="PANTHER" id="PTHR10133:SF27">
    <property type="entry name" value="DNA POLYMERASE NU"/>
    <property type="match status" value="1"/>
</dbReference>
<dbReference type="InterPro" id="IPR043502">
    <property type="entry name" value="DNA/RNA_pol_sf"/>
</dbReference>
<dbReference type="SMART" id="SM00482">
    <property type="entry name" value="POLAc"/>
    <property type="match status" value="1"/>
</dbReference>
<dbReference type="CDD" id="cd08638">
    <property type="entry name" value="DNA_pol_A_theta"/>
    <property type="match status" value="1"/>
</dbReference>
<dbReference type="SUPFAM" id="SSF56672">
    <property type="entry name" value="DNA/RNA polymerases"/>
    <property type="match status" value="1"/>
</dbReference>
<protein>
    <recommendedName>
        <fullName evidence="2">DNA-directed DNA polymerase family A palm domain-containing protein</fullName>
    </recommendedName>
</protein>
<dbReference type="Proteomes" id="UP000694388">
    <property type="component" value="Unplaced"/>
</dbReference>
<dbReference type="GO" id="GO:0006302">
    <property type="term" value="P:double-strand break repair"/>
    <property type="evidence" value="ECO:0007669"/>
    <property type="project" value="TreeGrafter"/>
</dbReference>
<dbReference type="GeneTree" id="ENSGT00940000159015"/>
<keyword evidence="1" id="KW-0235">DNA replication</keyword>
<keyword evidence="4" id="KW-1185">Reference proteome</keyword>
<evidence type="ECO:0000256" key="1">
    <source>
        <dbReference type="ARBA" id="ARBA00022705"/>
    </source>
</evidence>
<dbReference type="Ensembl" id="ENSEBUT00000000442.1">
    <property type="protein sequence ID" value="ENSEBUP00000000153.1"/>
    <property type="gene ID" value="ENSEBUG00000000394.1"/>
</dbReference>
<dbReference type="InterPro" id="IPR001098">
    <property type="entry name" value="DNA-dir_DNA_pol_A_palm_dom"/>
</dbReference>
<feature type="domain" description="DNA-directed DNA polymerase family A palm" evidence="2">
    <location>
        <begin position="59"/>
        <end position="268"/>
    </location>
</feature>
<dbReference type="AlphaFoldDB" id="A0A8C4N1U9"/>
<dbReference type="Pfam" id="PF00476">
    <property type="entry name" value="DNA_pol_A"/>
    <property type="match status" value="1"/>
</dbReference>
<sequence>MKSTYVDGILAYVENGSLSTNWEQMGAVSGRLSSRQPNIQSIPKQPLVLRGESHGEVVTIQARAPFLPKPGSSLLCADFSHVELRLLAHLSEDPALLRLFEDSSAGDIFVSLASKWLGKQELEVTPAERERGKRIVYSIIYGVGNERLSRVLGVSPKEACDVMTAFGKRFQGLSAFTRRIQHCCRNTGYAISLLGRKRWLPQINSPSFQLRAQAERQAVNFTVQGSAADICKLAMVRVFSALQVTPSLNARLIAQIHDELLFEVEDSQIQNLKEVVTSTMTSLQHLEMWNVSLKVPLPIHSSWGKSWAHLEGEEEAPLHVQQRSSTDLINEGS</sequence>
<dbReference type="InterPro" id="IPR002298">
    <property type="entry name" value="DNA_polymerase_A"/>
</dbReference>
<dbReference type="Gene3D" id="3.30.70.370">
    <property type="match status" value="1"/>
</dbReference>